<evidence type="ECO:0000256" key="12">
    <source>
        <dbReference type="RuleBase" id="RU003557"/>
    </source>
</evidence>
<dbReference type="InterPro" id="IPR020613">
    <property type="entry name" value="Thiolase_CS"/>
</dbReference>
<keyword evidence="6" id="KW-0479">Metal-binding</keyword>
<evidence type="ECO:0000256" key="11">
    <source>
        <dbReference type="PIRSR" id="PIRSR000429-1"/>
    </source>
</evidence>
<keyword evidence="16" id="KW-1185">Reference proteome</keyword>
<evidence type="ECO:0000256" key="3">
    <source>
        <dbReference type="ARBA" id="ARBA00011881"/>
    </source>
</evidence>
<dbReference type="GO" id="GO:0005739">
    <property type="term" value="C:mitochondrion"/>
    <property type="evidence" value="ECO:0007669"/>
    <property type="project" value="UniProtKB-SubCell"/>
</dbReference>
<feature type="active site" description="Proton acceptor" evidence="11">
    <location>
        <position position="383"/>
    </location>
</feature>
<comment type="similarity">
    <text evidence="2 12">Belongs to the thiolase-like superfamily. Thiolase family.</text>
</comment>
<dbReference type="VEuPathDB" id="FungiDB:TRICI_001762"/>
<dbReference type="InterPro" id="IPR020610">
    <property type="entry name" value="Thiolase_AS"/>
</dbReference>
<dbReference type="OrthoDB" id="5404651at2759"/>
<dbReference type="Gene3D" id="3.40.47.10">
    <property type="match status" value="1"/>
</dbReference>
<accession>A0A642V8G8</accession>
<keyword evidence="7" id="KW-0809">Transit peptide</keyword>
<comment type="subcellular location">
    <subcellularLocation>
        <location evidence="1">Mitochondrion</location>
    </subcellularLocation>
</comment>
<keyword evidence="10 12" id="KW-0012">Acyltransferase</keyword>
<name>A0A642V8G8_9ASCO</name>
<dbReference type="PROSITE" id="PS00098">
    <property type="entry name" value="THIOLASE_1"/>
    <property type="match status" value="1"/>
</dbReference>
<evidence type="ECO:0000256" key="8">
    <source>
        <dbReference type="ARBA" id="ARBA00022958"/>
    </source>
</evidence>
<comment type="subunit">
    <text evidence="3">Homotetramer.</text>
</comment>
<dbReference type="SUPFAM" id="SSF53901">
    <property type="entry name" value="Thiolase-like"/>
    <property type="match status" value="2"/>
</dbReference>
<dbReference type="InterPro" id="IPR016039">
    <property type="entry name" value="Thiolase-like"/>
</dbReference>
<dbReference type="Pfam" id="PF00108">
    <property type="entry name" value="Thiolase_N"/>
    <property type="match status" value="1"/>
</dbReference>
<evidence type="ECO:0000259" key="14">
    <source>
        <dbReference type="Pfam" id="PF02803"/>
    </source>
</evidence>
<evidence type="ECO:0000313" key="15">
    <source>
        <dbReference type="EMBL" id="KAA8916111.1"/>
    </source>
</evidence>
<sequence length="408" mass="42284">MQRIAARRFSTSSVYILSASRTPIGNFGGALKSLSGTDLGVHAAKAAIQRANIDPQHIEDCYFGNVLPAGLGQAPARQVVLGAGLPETTEATTVNKVCASGLKTVSLAAQAIALGDRSTVLAGGMESMSNAPFYLQRTLAPLGNQKLTDAIVNDGLWDVYNQIHMGSCCENTNRREGFSRQDQDNYAIESYKRALAAQENGAFKDEIAPVTIKGKKGDVVVSEDEAPKTVKFDSLTKLRPAFEKDGTVTAGNASSINDGAAALVLASGRRAADLGSSVLGRVVAYADAATAPIDFTIAPSKAIPIALERAGLKKDDIALWELNEAFAGVSLANNKILGLDPAKVNVNGGAVALGHPIGASGARILVTLLHSLKEGEYGVAGICNGGGAATALVVQKTSKVEPETGSKL</sequence>
<evidence type="ECO:0000256" key="9">
    <source>
        <dbReference type="ARBA" id="ARBA00023128"/>
    </source>
</evidence>
<feature type="active site" description="Acyl-thioester intermediate" evidence="11">
    <location>
        <position position="98"/>
    </location>
</feature>
<keyword evidence="9" id="KW-0496">Mitochondrion</keyword>
<dbReference type="AlphaFoldDB" id="A0A642V8G8"/>
<evidence type="ECO:0000256" key="4">
    <source>
        <dbReference type="ARBA" id="ARBA00012705"/>
    </source>
</evidence>
<dbReference type="GO" id="GO:0006635">
    <property type="term" value="P:fatty acid beta-oxidation"/>
    <property type="evidence" value="ECO:0007669"/>
    <property type="project" value="TreeGrafter"/>
</dbReference>
<evidence type="ECO:0000313" key="16">
    <source>
        <dbReference type="Proteomes" id="UP000761534"/>
    </source>
</evidence>
<gene>
    <name evidence="15" type="ORF">TRICI_001762</name>
</gene>
<evidence type="ECO:0000256" key="7">
    <source>
        <dbReference type="ARBA" id="ARBA00022946"/>
    </source>
</evidence>
<reference evidence="15" key="1">
    <citation type="journal article" date="2019" name="G3 (Bethesda)">
        <title>Genome Assemblies of Two Rare Opportunistic Yeast Pathogens: Diutina rugosa (syn. Candida rugosa) and Trichomonascus ciferrii (syn. Candida ciferrii).</title>
        <authorList>
            <person name="Mixao V."/>
            <person name="Saus E."/>
            <person name="Hansen A.P."/>
            <person name="Lass-Florl C."/>
            <person name="Gabaldon T."/>
        </authorList>
    </citation>
    <scope>NUCLEOTIDE SEQUENCE</scope>
    <source>
        <strain evidence="15">CBS 4856</strain>
    </source>
</reference>
<dbReference type="PANTHER" id="PTHR18919:SF156">
    <property type="entry name" value="ACETYL-COA ACETYLTRANSFERASE, MITOCHONDRIAL"/>
    <property type="match status" value="1"/>
</dbReference>
<dbReference type="FunFam" id="3.40.47.10:FF:000007">
    <property type="entry name" value="acetyl-CoA acetyltransferase, mitochondrial"/>
    <property type="match status" value="1"/>
</dbReference>
<dbReference type="InterPro" id="IPR020617">
    <property type="entry name" value="Thiolase_C"/>
</dbReference>
<dbReference type="CDD" id="cd00751">
    <property type="entry name" value="thiolase"/>
    <property type="match status" value="1"/>
</dbReference>
<organism evidence="15 16">
    <name type="scientific">Trichomonascus ciferrii</name>
    <dbReference type="NCBI Taxonomy" id="44093"/>
    <lineage>
        <taxon>Eukaryota</taxon>
        <taxon>Fungi</taxon>
        <taxon>Dikarya</taxon>
        <taxon>Ascomycota</taxon>
        <taxon>Saccharomycotina</taxon>
        <taxon>Dipodascomycetes</taxon>
        <taxon>Dipodascales</taxon>
        <taxon>Trichomonascaceae</taxon>
        <taxon>Trichomonascus</taxon>
        <taxon>Trichomonascus ciferrii complex</taxon>
    </lineage>
</organism>
<dbReference type="GO" id="GO:0003985">
    <property type="term" value="F:acetyl-CoA C-acetyltransferase activity"/>
    <property type="evidence" value="ECO:0007669"/>
    <property type="project" value="UniProtKB-EC"/>
</dbReference>
<dbReference type="PIRSF" id="PIRSF000429">
    <property type="entry name" value="Ac-CoA_Ac_transf"/>
    <property type="match status" value="1"/>
</dbReference>
<feature type="domain" description="Thiolase C-terminal" evidence="14">
    <location>
        <begin position="278"/>
        <end position="396"/>
    </location>
</feature>
<keyword evidence="8" id="KW-0630">Potassium</keyword>
<dbReference type="GO" id="GO:0046872">
    <property type="term" value="F:metal ion binding"/>
    <property type="evidence" value="ECO:0007669"/>
    <property type="project" value="UniProtKB-KW"/>
</dbReference>
<feature type="domain" description="Thiolase N-terminal" evidence="13">
    <location>
        <begin position="14"/>
        <end position="267"/>
    </location>
</feature>
<dbReference type="PROSITE" id="PS00099">
    <property type="entry name" value="THIOLASE_3"/>
    <property type="match status" value="1"/>
</dbReference>
<evidence type="ECO:0000256" key="1">
    <source>
        <dbReference type="ARBA" id="ARBA00004173"/>
    </source>
</evidence>
<dbReference type="PANTHER" id="PTHR18919">
    <property type="entry name" value="ACETYL-COA C-ACYLTRANSFERASE"/>
    <property type="match status" value="1"/>
</dbReference>
<protein>
    <recommendedName>
        <fullName evidence="4">acetyl-CoA C-acetyltransferase</fullName>
        <ecNumber evidence="4">2.3.1.9</ecNumber>
    </recommendedName>
</protein>
<dbReference type="Proteomes" id="UP000761534">
    <property type="component" value="Unassembled WGS sequence"/>
</dbReference>
<keyword evidence="5 12" id="KW-0808">Transferase</keyword>
<evidence type="ECO:0000256" key="5">
    <source>
        <dbReference type="ARBA" id="ARBA00022679"/>
    </source>
</evidence>
<evidence type="ECO:0000256" key="2">
    <source>
        <dbReference type="ARBA" id="ARBA00010982"/>
    </source>
</evidence>
<comment type="caution">
    <text evidence="15">The sequence shown here is derived from an EMBL/GenBank/DDBJ whole genome shotgun (WGS) entry which is preliminary data.</text>
</comment>
<dbReference type="Pfam" id="PF02803">
    <property type="entry name" value="Thiolase_C"/>
    <property type="match status" value="1"/>
</dbReference>
<dbReference type="InterPro" id="IPR020616">
    <property type="entry name" value="Thiolase_N"/>
</dbReference>
<dbReference type="PROSITE" id="PS00737">
    <property type="entry name" value="THIOLASE_2"/>
    <property type="match status" value="1"/>
</dbReference>
<dbReference type="EMBL" id="SWFS01000123">
    <property type="protein sequence ID" value="KAA8916111.1"/>
    <property type="molecule type" value="Genomic_DNA"/>
</dbReference>
<feature type="active site" description="Proton acceptor" evidence="11">
    <location>
        <position position="355"/>
    </location>
</feature>
<dbReference type="InterPro" id="IPR002155">
    <property type="entry name" value="Thiolase"/>
</dbReference>
<evidence type="ECO:0000259" key="13">
    <source>
        <dbReference type="Pfam" id="PF00108"/>
    </source>
</evidence>
<dbReference type="InterPro" id="IPR020615">
    <property type="entry name" value="Thiolase_acyl_enz_int_AS"/>
</dbReference>
<proteinExistence type="inferred from homology"/>
<dbReference type="NCBIfam" id="TIGR01930">
    <property type="entry name" value="AcCoA-C-Actrans"/>
    <property type="match status" value="1"/>
</dbReference>
<evidence type="ECO:0000256" key="10">
    <source>
        <dbReference type="ARBA" id="ARBA00023315"/>
    </source>
</evidence>
<dbReference type="EC" id="2.3.1.9" evidence="4"/>
<evidence type="ECO:0000256" key="6">
    <source>
        <dbReference type="ARBA" id="ARBA00022723"/>
    </source>
</evidence>